<dbReference type="STRING" id="1168035.SAMN05444280_10452"/>
<evidence type="ECO:0000313" key="7">
    <source>
        <dbReference type="EMBL" id="SHI63119.1"/>
    </source>
</evidence>
<dbReference type="GO" id="GO:0019546">
    <property type="term" value="P:L-arginine deiminase pathway"/>
    <property type="evidence" value="ECO:0007669"/>
    <property type="project" value="TreeGrafter"/>
</dbReference>
<proteinExistence type="inferred from homology"/>
<dbReference type="AlphaFoldDB" id="A0A1M6CQ89"/>
<dbReference type="InterPro" id="IPR001048">
    <property type="entry name" value="Asp/Glu/Uridylate_kinase"/>
</dbReference>
<feature type="domain" description="Aspartate/glutamate/uridylate kinase" evidence="6">
    <location>
        <begin position="4"/>
        <end position="298"/>
    </location>
</feature>
<dbReference type="NCBIfam" id="TIGR00746">
    <property type="entry name" value="arcC"/>
    <property type="match status" value="1"/>
</dbReference>
<keyword evidence="3 5" id="KW-0418">Kinase</keyword>
<evidence type="ECO:0000256" key="3">
    <source>
        <dbReference type="ARBA" id="ARBA00022777"/>
    </source>
</evidence>
<dbReference type="GO" id="GO:0008804">
    <property type="term" value="F:carbamate kinase activity"/>
    <property type="evidence" value="ECO:0007669"/>
    <property type="project" value="UniProtKB-UniRule"/>
</dbReference>
<evidence type="ECO:0000259" key="6">
    <source>
        <dbReference type="Pfam" id="PF00696"/>
    </source>
</evidence>
<keyword evidence="8" id="KW-1185">Reference proteome</keyword>
<evidence type="ECO:0000256" key="4">
    <source>
        <dbReference type="NCBIfam" id="TIGR00746"/>
    </source>
</evidence>
<dbReference type="Pfam" id="PF00696">
    <property type="entry name" value="AA_kinase"/>
    <property type="match status" value="1"/>
</dbReference>
<protein>
    <recommendedName>
        <fullName evidence="4 5">Carbamate kinase</fullName>
    </recommendedName>
</protein>
<dbReference type="RefSeq" id="WP_073165726.1">
    <property type="nucleotide sequence ID" value="NZ_FQZE01000004.1"/>
</dbReference>
<sequence length="318" mass="35376">MERLAVVALGGNALLRGNEEGTIEQQEKNATETVENLVHLIKDGYNLVITHGNGPQVGNILMRNDAGEKLYNIAPMPLDICVADSQGGIGYMVERMLRNVLIDHGIQKNVITMVTLVEVDEHDPAFKNPTKRIGKIYSKEEADRLSNEKNWMFKPSSKVEGGYNRVVFSPTPLDIINKETIELLVNNGNIVIAAGGGGTPVYYDKDNTIRTLDAVIDKDLASGLLAKNINADELYILTDVPFIYKDFKKPTQQKLEFLDFADTQKYLEMGTFAEGSMEPKIRACLNFLKDGGKKCVITEAKKLEDKSFGSKITMHYED</sequence>
<reference evidence="7 8" key="1">
    <citation type="submission" date="2016-11" db="EMBL/GenBank/DDBJ databases">
        <authorList>
            <person name="Jaros S."/>
            <person name="Januszkiewicz K."/>
            <person name="Wedrychowicz H."/>
        </authorList>
    </citation>
    <scope>NUCLEOTIDE SEQUENCE [LARGE SCALE GENOMIC DNA]</scope>
    <source>
        <strain evidence="7 8">DSM 27063</strain>
    </source>
</reference>
<dbReference type="InterPro" id="IPR036393">
    <property type="entry name" value="AceGlu_kinase-like_sf"/>
</dbReference>
<dbReference type="NCBIfam" id="NF009007">
    <property type="entry name" value="PRK12352.1"/>
    <property type="match status" value="1"/>
</dbReference>
<gene>
    <name evidence="7" type="ORF">SAMN05444280_10452</name>
</gene>
<comment type="similarity">
    <text evidence="1 5">Belongs to the carbamate kinase family.</text>
</comment>
<dbReference type="PANTHER" id="PTHR30409">
    <property type="entry name" value="CARBAMATE KINASE"/>
    <property type="match status" value="1"/>
</dbReference>
<dbReference type="OrthoDB" id="9766717at2"/>
<dbReference type="Proteomes" id="UP000184050">
    <property type="component" value="Unassembled WGS sequence"/>
</dbReference>
<dbReference type="EMBL" id="FQZE01000004">
    <property type="protein sequence ID" value="SHI63119.1"/>
    <property type="molecule type" value="Genomic_DNA"/>
</dbReference>
<evidence type="ECO:0000256" key="5">
    <source>
        <dbReference type="PIRNR" id="PIRNR000723"/>
    </source>
</evidence>
<evidence type="ECO:0000256" key="2">
    <source>
        <dbReference type="ARBA" id="ARBA00022679"/>
    </source>
</evidence>
<dbReference type="FunFam" id="3.40.1160.10:FF:000007">
    <property type="entry name" value="Carbamate kinase"/>
    <property type="match status" value="1"/>
</dbReference>
<evidence type="ECO:0000256" key="1">
    <source>
        <dbReference type="ARBA" id="ARBA00011066"/>
    </source>
</evidence>
<dbReference type="Gene3D" id="3.40.1160.10">
    <property type="entry name" value="Acetylglutamate kinase-like"/>
    <property type="match status" value="1"/>
</dbReference>
<keyword evidence="2 5" id="KW-0808">Transferase</keyword>
<dbReference type="SUPFAM" id="SSF53633">
    <property type="entry name" value="Carbamate kinase-like"/>
    <property type="match status" value="1"/>
</dbReference>
<dbReference type="CDD" id="cd04235">
    <property type="entry name" value="AAK_CK"/>
    <property type="match status" value="1"/>
</dbReference>
<organism evidence="7 8">
    <name type="scientific">Tangfeifania diversioriginum</name>
    <dbReference type="NCBI Taxonomy" id="1168035"/>
    <lineage>
        <taxon>Bacteria</taxon>
        <taxon>Pseudomonadati</taxon>
        <taxon>Bacteroidota</taxon>
        <taxon>Bacteroidia</taxon>
        <taxon>Marinilabiliales</taxon>
        <taxon>Prolixibacteraceae</taxon>
        <taxon>Tangfeifania</taxon>
    </lineage>
</organism>
<dbReference type="PRINTS" id="PR01469">
    <property type="entry name" value="CARBMTKINASE"/>
</dbReference>
<name>A0A1M6CQ89_9BACT</name>
<dbReference type="PIRSF" id="PIRSF000723">
    <property type="entry name" value="Carbamate_kin"/>
    <property type="match status" value="1"/>
</dbReference>
<dbReference type="GO" id="GO:0005829">
    <property type="term" value="C:cytosol"/>
    <property type="evidence" value="ECO:0007669"/>
    <property type="project" value="TreeGrafter"/>
</dbReference>
<accession>A0A1M6CQ89</accession>
<evidence type="ECO:0000313" key="8">
    <source>
        <dbReference type="Proteomes" id="UP000184050"/>
    </source>
</evidence>
<dbReference type="InterPro" id="IPR003964">
    <property type="entry name" value="Carb_kinase"/>
</dbReference>
<dbReference type="PANTHER" id="PTHR30409:SF1">
    <property type="entry name" value="CARBAMATE KINASE-RELATED"/>
    <property type="match status" value="1"/>
</dbReference>